<dbReference type="InterPro" id="IPR050768">
    <property type="entry name" value="UPF0353/GerABKA_families"/>
</dbReference>
<evidence type="ECO:0000256" key="3">
    <source>
        <dbReference type="SAM" id="Phobius"/>
    </source>
</evidence>
<dbReference type="GO" id="GO:0009847">
    <property type="term" value="P:spore germination"/>
    <property type="evidence" value="ECO:0007669"/>
    <property type="project" value="InterPro"/>
</dbReference>
<comment type="similarity">
    <text evidence="1">Belongs to the GerABKA family.</text>
</comment>
<organism evidence="4 5">
    <name type="scientific">Ureibacillus acetophenoni</name>
    <dbReference type="NCBI Taxonomy" id="614649"/>
    <lineage>
        <taxon>Bacteria</taxon>
        <taxon>Bacillati</taxon>
        <taxon>Bacillota</taxon>
        <taxon>Bacilli</taxon>
        <taxon>Bacillales</taxon>
        <taxon>Caryophanaceae</taxon>
        <taxon>Ureibacillus</taxon>
    </lineage>
</organism>
<dbReference type="PANTHER" id="PTHR22550:SF5">
    <property type="entry name" value="LEUCINE ZIPPER PROTEIN 4"/>
    <property type="match status" value="1"/>
</dbReference>
<dbReference type="PIRSF" id="PIRSF005690">
    <property type="entry name" value="GerBA"/>
    <property type="match status" value="1"/>
</dbReference>
<feature type="transmembrane region" description="Helical" evidence="3">
    <location>
        <begin position="312"/>
        <end position="333"/>
    </location>
</feature>
<evidence type="ECO:0000256" key="1">
    <source>
        <dbReference type="ARBA" id="ARBA00005278"/>
    </source>
</evidence>
<feature type="transmembrane region" description="Helical" evidence="3">
    <location>
        <begin position="437"/>
        <end position="462"/>
    </location>
</feature>
<dbReference type="AlphaFoldDB" id="A0A285UT76"/>
<evidence type="ECO:0000313" key="5">
    <source>
        <dbReference type="Proteomes" id="UP000219252"/>
    </source>
</evidence>
<dbReference type="InterPro" id="IPR004995">
    <property type="entry name" value="Spore_Ger"/>
</dbReference>
<dbReference type="GO" id="GO:0016020">
    <property type="term" value="C:membrane"/>
    <property type="evidence" value="ECO:0007669"/>
    <property type="project" value="InterPro"/>
</dbReference>
<proteinExistence type="inferred from homology"/>
<accession>A0A285UT76</accession>
<gene>
    <name evidence="4" type="ORF">SAMN05877842_12711</name>
</gene>
<dbReference type="Proteomes" id="UP000219252">
    <property type="component" value="Unassembled WGS sequence"/>
</dbReference>
<protein>
    <submittedName>
        <fullName evidence="4">Spore germination protein KA</fullName>
    </submittedName>
</protein>
<evidence type="ECO:0000313" key="4">
    <source>
        <dbReference type="EMBL" id="SOC45032.1"/>
    </source>
</evidence>
<evidence type="ECO:0000256" key="2">
    <source>
        <dbReference type="ARBA" id="ARBA00023136"/>
    </source>
</evidence>
<keyword evidence="3" id="KW-1133">Transmembrane helix</keyword>
<dbReference type="Pfam" id="PF03323">
    <property type="entry name" value="GerA"/>
    <property type="match status" value="1"/>
</dbReference>
<dbReference type="EMBL" id="OBQC01000027">
    <property type="protein sequence ID" value="SOC45032.1"/>
    <property type="molecule type" value="Genomic_DNA"/>
</dbReference>
<sequence>MEKMRIRKFFNKLIKEEHPRFEKAASEDDLLKEKQIDSSLANTLEIFKKIYYVPNNSDVSIRNIVIGGINKEAAVLTINSISDTKLIEDLVIRPLLINDDESKEIELLLSPQVRKAHEIEDILKEINSGNTTLFVDGEPNAYIINTGNFQGRSVEKAENEVVVKGPKESFNEQAMTNISLIRKRIRDEKLIVESTTISKRAKNELYLLYIKDIANEEILTNIKSKLNSLNVDSIQNLSVLEEYIEDNIYSIFPTILYTERPDRASEFIEDGFIVLIMDNSPDVLILPATFWSFFHNAEDHYLRFLFGNFIRILRLMALFITLFISAIYIAITNYHVEMIPADLLLAISSTREIVPFPPLVEILMLEIAFELIREGGLRVPKPIGPTIGIVGALILGQAAVQANLVSPLVVIIVALGGLSSFAIGDPNLNYTVRLLRFPFLISAGVFGLYGLTALFTFGLFYMTSIKSFGVPYLAPMTPNDSTSKDTIFRKLLKNEIFRPGYLKPKDIEKKAGE</sequence>
<reference evidence="5" key="1">
    <citation type="submission" date="2017-08" db="EMBL/GenBank/DDBJ databases">
        <authorList>
            <person name="Varghese N."/>
            <person name="Submissions S."/>
        </authorList>
    </citation>
    <scope>NUCLEOTIDE SEQUENCE [LARGE SCALE GENOMIC DNA]</scope>
    <source>
        <strain evidence="5">JC23</strain>
    </source>
</reference>
<dbReference type="PANTHER" id="PTHR22550">
    <property type="entry name" value="SPORE GERMINATION PROTEIN"/>
    <property type="match status" value="1"/>
</dbReference>
<keyword evidence="2 3" id="KW-0472">Membrane</keyword>
<feature type="transmembrane region" description="Helical" evidence="3">
    <location>
        <begin position="406"/>
        <end position="425"/>
    </location>
</feature>
<name>A0A285UT76_9BACL</name>
<keyword evidence="5" id="KW-1185">Reference proteome</keyword>
<keyword evidence="3" id="KW-0812">Transmembrane</keyword>